<comment type="caution">
    <text evidence="2">The sequence shown here is derived from an EMBL/GenBank/DDBJ whole genome shotgun (WGS) entry which is preliminary data.</text>
</comment>
<gene>
    <name evidence="2" type="ORF">NDU88_005587</name>
</gene>
<reference evidence="2" key="1">
    <citation type="journal article" date="2022" name="bioRxiv">
        <title>Sequencing and chromosome-scale assembly of the giantPleurodeles waltlgenome.</title>
        <authorList>
            <person name="Brown T."/>
            <person name="Elewa A."/>
            <person name="Iarovenko S."/>
            <person name="Subramanian E."/>
            <person name="Araus A.J."/>
            <person name="Petzold A."/>
            <person name="Susuki M."/>
            <person name="Suzuki K.-i.T."/>
            <person name="Hayashi T."/>
            <person name="Toyoda A."/>
            <person name="Oliveira C."/>
            <person name="Osipova E."/>
            <person name="Leigh N.D."/>
            <person name="Simon A."/>
            <person name="Yun M.H."/>
        </authorList>
    </citation>
    <scope>NUCLEOTIDE SEQUENCE</scope>
    <source>
        <strain evidence="2">20211129_DDA</strain>
        <tissue evidence="2">Liver</tissue>
    </source>
</reference>
<dbReference type="EMBL" id="JANPWB010000006">
    <property type="protein sequence ID" value="KAJ1180365.1"/>
    <property type="molecule type" value="Genomic_DNA"/>
</dbReference>
<organism evidence="2 3">
    <name type="scientific">Pleurodeles waltl</name>
    <name type="common">Iberian ribbed newt</name>
    <dbReference type="NCBI Taxonomy" id="8319"/>
    <lineage>
        <taxon>Eukaryota</taxon>
        <taxon>Metazoa</taxon>
        <taxon>Chordata</taxon>
        <taxon>Craniata</taxon>
        <taxon>Vertebrata</taxon>
        <taxon>Euteleostomi</taxon>
        <taxon>Amphibia</taxon>
        <taxon>Batrachia</taxon>
        <taxon>Caudata</taxon>
        <taxon>Salamandroidea</taxon>
        <taxon>Salamandridae</taxon>
        <taxon>Pleurodelinae</taxon>
        <taxon>Pleurodeles</taxon>
    </lineage>
</organism>
<feature type="compositionally biased region" description="Basic and acidic residues" evidence="1">
    <location>
        <begin position="179"/>
        <end position="189"/>
    </location>
</feature>
<protein>
    <submittedName>
        <fullName evidence="2">Uncharacterized protein</fullName>
    </submittedName>
</protein>
<keyword evidence="3" id="KW-1185">Reference proteome</keyword>
<sequence>MRSPPLPGSLALATPDRLRGRAAESKVQEALRLLREAGRLDTLKEGVEGPLRPPRRASGGSGDHLLFAAGSGRQAGGKEEGRREGQGWGCGCRGPREGLATSAAQPLCGSEAARGWVSRPGDSPGARARPRKRRSVQAGLGRAAAEDSVGRAPTARASLQRRVRGAAQRRGSVPSSGKGKIDERLHRDLGGSGAARGPQEEVMTRPSTAGQRTSREVAHGRTATNGVSAVSSGGVGSAPPVAAFLREWQPGKAFTGSAQFSVDAAQVQARVLGAPCLRRMRGLT</sequence>
<dbReference type="AlphaFoldDB" id="A0AAV7TV82"/>
<proteinExistence type="predicted"/>
<accession>A0AAV7TV82</accession>
<feature type="region of interest" description="Disordered" evidence="1">
    <location>
        <begin position="41"/>
        <end position="219"/>
    </location>
</feature>
<feature type="region of interest" description="Disordered" evidence="1">
    <location>
        <begin position="1"/>
        <end position="23"/>
    </location>
</feature>
<evidence type="ECO:0000256" key="1">
    <source>
        <dbReference type="SAM" id="MobiDB-lite"/>
    </source>
</evidence>
<evidence type="ECO:0000313" key="2">
    <source>
        <dbReference type="EMBL" id="KAJ1180365.1"/>
    </source>
</evidence>
<dbReference type="Proteomes" id="UP001066276">
    <property type="component" value="Chromosome 3_2"/>
</dbReference>
<name>A0AAV7TV82_PLEWA</name>
<feature type="compositionally biased region" description="Basic and acidic residues" evidence="1">
    <location>
        <begin position="76"/>
        <end position="85"/>
    </location>
</feature>
<evidence type="ECO:0000313" key="3">
    <source>
        <dbReference type="Proteomes" id="UP001066276"/>
    </source>
</evidence>